<feature type="compositionally biased region" description="Polar residues" evidence="1">
    <location>
        <begin position="31"/>
        <end position="49"/>
    </location>
</feature>
<proteinExistence type="predicted"/>
<dbReference type="SUPFAM" id="SSF56399">
    <property type="entry name" value="ADP-ribosylation"/>
    <property type="match status" value="1"/>
</dbReference>
<dbReference type="PANTHER" id="PTHR31681:SF3">
    <property type="entry name" value="OS04G0690100 PROTEIN"/>
    <property type="match status" value="1"/>
</dbReference>
<reference evidence="4" key="1">
    <citation type="submission" date="2024-04" db="EMBL/GenBank/DDBJ databases">
        <authorList>
            <person name="Shaw F."/>
            <person name="Minotto A."/>
        </authorList>
    </citation>
    <scope>NUCLEOTIDE SEQUENCE [LARGE SCALE GENOMIC DNA]</scope>
</reference>
<dbReference type="Proteomes" id="UP001497453">
    <property type="component" value="Chromosome 9"/>
</dbReference>
<dbReference type="Gene3D" id="3.90.228.10">
    <property type="match status" value="1"/>
</dbReference>
<name>A0ABP1EBT0_9APHY</name>
<evidence type="ECO:0000313" key="4">
    <source>
        <dbReference type="Proteomes" id="UP001497453"/>
    </source>
</evidence>
<evidence type="ECO:0000256" key="1">
    <source>
        <dbReference type="SAM" id="MobiDB-lite"/>
    </source>
</evidence>
<dbReference type="EMBL" id="OZ037952">
    <property type="protein sequence ID" value="CAL1717325.1"/>
    <property type="molecule type" value="Genomic_DNA"/>
</dbReference>
<dbReference type="PANTHER" id="PTHR31681">
    <property type="entry name" value="C2H2-LIKE ZINC FINGER PROTEIN"/>
    <property type="match status" value="1"/>
</dbReference>
<accession>A0ABP1EBT0</accession>
<dbReference type="Pfam" id="PF00644">
    <property type="entry name" value="PARP"/>
    <property type="match status" value="1"/>
</dbReference>
<sequence length="435" mass="47327">MSALSSLSYLAGMISQNTPPTKGKNPPKRSATVNGTSNVNKSLPQPQSQVVPVGIPATSASHTTSVNATPSSSPPTGSVNNLCEVCHIRPKFVDGSKTHPYCGRTCASKATPSPGNCEFCHARPKRFDGTRLHPYCSKSCAINAEAATRQASLHIPPHGICHIPGCSKPVYRSNGHASKYCSLAHKSLAENSCIWCRKAPKQGDKHFCGLACSDEARKKGPIIVEIPDDHVTFQGVESQFKSSWRHDDKVCPTVRRIYKIIPEQSSLDKYDAYRDAVEARGQFVQDGRSAGNENRRWHGTTRDCHLGDRGHTQFCSSSKCSLCSIMKTSYKLNLWGKKTGWGRFGAGIYTSSTSSKSNDYSSNTDPNAPLKAIILNKVVVGKGYKMTRDNTSLTAPPAGFDSVLAEKGSRLNHDELVVYTNDAIRPSYLVMYDAL</sequence>
<feature type="domain" description="PARP catalytic" evidence="2">
    <location>
        <begin position="290"/>
        <end position="426"/>
    </location>
</feature>
<evidence type="ECO:0000259" key="2">
    <source>
        <dbReference type="Pfam" id="PF00644"/>
    </source>
</evidence>
<dbReference type="InterPro" id="IPR012317">
    <property type="entry name" value="Poly(ADP-ribose)pol_cat_dom"/>
</dbReference>
<organism evidence="3 4">
    <name type="scientific">Somion occarium</name>
    <dbReference type="NCBI Taxonomy" id="3059160"/>
    <lineage>
        <taxon>Eukaryota</taxon>
        <taxon>Fungi</taxon>
        <taxon>Dikarya</taxon>
        <taxon>Basidiomycota</taxon>
        <taxon>Agaricomycotina</taxon>
        <taxon>Agaricomycetes</taxon>
        <taxon>Polyporales</taxon>
        <taxon>Cerrenaceae</taxon>
        <taxon>Somion</taxon>
    </lineage>
</organism>
<evidence type="ECO:0000313" key="3">
    <source>
        <dbReference type="EMBL" id="CAL1717325.1"/>
    </source>
</evidence>
<protein>
    <recommendedName>
        <fullName evidence="2">PARP catalytic domain-containing protein</fullName>
    </recommendedName>
</protein>
<keyword evidence="4" id="KW-1185">Reference proteome</keyword>
<feature type="region of interest" description="Disordered" evidence="1">
    <location>
        <begin position="14"/>
        <end position="49"/>
    </location>
</feature>
<gene>
    <name evidence="3" type="ORF">GFSPODELE1_LOCUS11170</name>
</gene>